<evidence type="ECO:0000313" key="8">
    <source>
        <dbReference type="EMBL" id="KAK1376809.1"/>
    </source>
</evidence>
<dbReference type="SMART" id="SM00774">
    <property type="entry name" value="WRKY"/>
    <property type="match status" value="1"/>
</dbReference>
<evidence type="ECO:0000256" key="4">
    <source>
        <dbReference type="ARBA" id="ARBA00023163"/>
    </source>
</evidence>
<dbReference type="GO" id="GO:0003700">
    <property type="term" value="F:DNA-binding transcription factor activity"/>
    <property type="evidence" value="ECO:0007669"/>
    <property type="project" value="InterPro"/>
</dbReference>
<feature type="region of interest" description="Disordered" evidence="6">
    <location>
        <begin position="1"/>
        <end position="28"/>
    </location>
</feature>
<dbReference type="AlphaFoldDB" id="A0AAD8I0G9"/>
<reference evidence="8" key="1">
    <citation type="submission" date="2023-02" db="EMBL/GenBank/DDBJ databases">
        <title>Genome of toxic invasive species Heracleum sosnowskyi carries increased number of genes despite the absence of recent whole-genome duplications.</title>
        <authorList>
            <person name="Schelkunov M."/>
            <person name="Shtratnikova V."/>
            <person name="Makarenko M."/>
            <person name="Klepikova A."/>
            <person name="Omelchenko D."/>
            <person name="Novikova G."/>
            <person name="Obukhova E."/>
            <person name="Bogdanov V."/>
            <person name="Penin A."/>
            <person name="Logacheva M."/>
        </authorList>
    </citation>
    <scope>NUCLEOTIDE SEQUENCE</scope>
    <source>
        <strain evidence="8">Hsosn_3</strain>
        <tissue evidence="8">Leaf</tissue>
    </source>
</reference>
<evidence type="ECO:0000256" key="1">
    <source>
        <dbReference type="ARBA" id="ARBA00004123"/>
    </source>
</evidence>
<reference evidence="8" key="2">
    <citation type="submission" date="2023-05" db="EMBL/GenBank/DDBJ databases">
        <authorList>
            <person name="Schelkunov M.I."/>
        </authorList>
    </citation>
    <scope>NUCLEOTIDE SEQUENCE</scope>
    <source>
        <strain evidence="8">Hsosn_3</strain>
        <tissue evidence="8">Leaf</tissue>
    </source>
</reference>
<sequence>MEKQEITPPEAAAAIHPTSYLFTPQTPQMPSDMDWATLFLSDPEQAPPYEIPNASVTSVTTLISEDQNNVSNCVVHEDDKKEEEEDRNKDKRRASRISRRKAGPPRVEFQTKSSEDLLDDGYRWRKYGQKSVKNSIFPRSYYRCTHHTCNVKKQVQRLSKDTSIVVTTYEGIHNHPCEQIMETLSPLLKQMQFLARF</sequence>
<organism evidence="8 9">
    <name type="scientific">Heracleum sosnowskyi</name>
    <dbReference type="NCBI Taxonomy" id="360622"/>
    <lineage>
        <taxon>Eukaryota</taxon>
        <taxon>Viridiplantae</taxon>
        <taxon>Streptophyta</taxon>
        <taxon>Embryophyta</taxon>
        <taxon>Tracheophyta</taxon>
        <taxon>Spermatophyta</taxon>
        <taxon>Magnoliopsida</taxon>
        <taxon>eudicotyledons</taxon>
        <taxon>Gunneridae</taxon>
        <taxon>Pentapetalae</taxon>
        <taxon>asterids</taxon>
        <taxon>campanulids</taxon>
        <taxon>Apiales</taxon>
        <taxon>Apiaceae</taxon>
        <taxon>Apioideae</taxon>
        <taxon>apioid superclade</taxon>
        <taxon>Tordylieae</taxon>
        <taxon>Tordyliinae</taxon>
        <taxon>Heracleum</taxon>
    </lineage>
</organism>
<feature type="compositionally biased region" description="Basic residues" evidence="6">
    <location>
        <begin position="90"/>
        <end position="103"/>
    </location>
</feature>
<proteinExistence type="predicted"/>
<evidence type="ECO:0000256" key="3">
    <source>
        <dbReference type="ARBA" id="ARBA00023125"/>
    </source>
</evidence>
<comment type="caution">
    <text evidence="8">The sequence shown here is derived from an EMBL/GenBank/DDBJ whole genome shotgun (WGS) entry which is preliminary data.</text>
</comment>
<protein>
    <submittedName>
        <fullName evidence="8">WRKY domain-containing protein</fullName>
    </submittedName>
</protein>
<evidence type="ECO:0000256" key="2">
    <source>
        <dbReference type="ARBA" id="ARBA00023015"/>
    </source>
</evidence>
<dbReference type="EMBL" id="JAUIZM010000007">
    <property type="protein sequence ID" value="KAK1376809.1"/>
    <property type="molecule type" value="Genomic_DNA"/>
</dbReference>
<dbReference type="PANTHER" id="PTHR31221:SF111">
    <property type="entry name" value="WRKY TRANSCRIPTION FACTOR 43-RELATED"/>
    <property type="match status" value="1"/>
</dbReference>
<dbReference type="InterPro" id="IPR003657">
    <property type="entry name" value="WRKY_dom"/>
</dbReference>
<dbReference type="FunFam" id="2.20.25.80:FF:000003">
    <property type="entry name" value="WRKY transcription factor 57"/>
    <property type="match status" value="1"/>
</dbReference>
<dbReference type="GO" id="GO:0005634">
    <property type="term" value="C:nucleus"/>
    <property type="evidence" value="ECO:0007669"/>
    <property type="project" value="UniProtKB-SubCell"/>
</dbReference>
<keyword evidence="4" id="KW-0804">Transcription</keyword>
<dbReference type="PROSITE" id="PS50811">
    <property type="entry name" value="WRKY"/>
    <property type="match status" value="1"/>
</dbReference>
<feature type="region of interest" description="Disordered" evidence="6">
    <location>
        <begin position="70"/>
        <end position="112"/>
    </location>
</feature>
<evidence type="ECO:0000259" key="7">
    <source>
        <dbReference type="PROSITE" id="PS50811"/>
    </source>
</evidence>
<feature type="domain" description="WRKY" evidence="7">
    <location>
        <begin position="113"/>
        <end position="178"/>
    </location>
</feature>
<dbReference type="InterPro" id="IPR036576">
    <property type="entry name" value="WRKY_dom_sf"/>
</dbReference>
<dbReference type="InterPro" id="IPR044810">
    <property type="entry name" value="WRKY_plant"/>
</dbReference>
<evidence type="ECO:0000313" key="9">
    <source>
        <dbReference type="Proteomes" id="UP001237642"/>
    </source>
</evidence>
<dbReference type="PANTHER" id="PTHR31221">
    <property type="entry name" value="WRKY TRANSCRIPTION FACTOR PROTEIN 1-RELATED"/>
    <property type="match status" value="1"/>
</dbReference>
<dbReference type="Proteomes" id="UP001237642">
    <property type="component" value="Unassembled WGS sequence"/>
</dbReference>
<dbReference type="SUPFAM" id="SSF118290">
    <property type="entry name" value="WRKY DNA-binding domain"/>
    <property type="match status" value="1"/>
</dbReference>
<dbReference type="Gene3D" id="2.20.25.80">
    <property type="entry name" value="WRKY domain"/>
    <property type="match status" value="1"/>
</dbReference>
<dbReference type="GO" id="GO:0043565">
    <property type="term" value="F:sequence-specific DNA binding"/>
    <property type="evidence" value="ECO:0007669"/>
    <property type="project" value="InterPro"/>
</dbReference>
<evidence type="ECO:0000256" key="6">
    <source>
        <dbReference type="SAM" id="MobiDB-lite"/>
    </source>
</evidence>
<dbReference type="Pfam" id="PF03106">
    <property type="entry name" value="WRKY"/>
    <property type="match status" value="1"/>
</dbReference>
<accession>A0AAD8I0G9</accession>
<name>A0AAD8I0G9_9APIA</name>
<gene>
    <name evidence="8" type="ORF">POM88_033002</name>
</gene>
<keyword evidence="3" id="KW-0238">DNA-binding</keyword>
<comment type="subcellular location">
    <subcellularLocation>
        <location evidence="1">Nucleus</location>
    </subcellularLocation>
</comment>
<keyword evidence="2" id="KW-0805">Transcription regulation</keyword>
<evidence type="ECO:0000256" key="5">
    <source>
        <dbReference type="ARBA" id="ARBA00023242"/>
    </source>
</evidence>
<keyword evidence="5" id="KW-0539">Nucleus</keyword>
<keyword evidence="9" id="KW-1185">Reference proteome</keyword>